<dbReference type="SUPFAM" id="SSF55620">
    <property type="entry name" value="Tetrahydrobiopterin biosynthesis enzymes-like"/>
    <property type="match status" value="2"/>
</dbReference>
<feature type="binding site" evidence="7">
    <location>
        <position position="60"/>
    </location>
    <ligand>
        <name>urate</name>
        <dbReference type="ChEBI" id="CHEBI:17775"/>
    </ligand>
</feature>
<comment type="catalytic activity">
    <reaction evidence="5 8">
        <text>urate + O2 + H2O = 5-hydroxyisourate + H2O2</text>
        <dbReference type="Rhea" id="RHEA:21368"/>
        <dbReference type="ChEBI" id="CHEBI:15377"/>
        <dbReference type="ChEBI" id="CHEBI:15379"/>
        <dbReference type="ChEBI" id="CHEBI:16240"/>
        <dbReference type="ChEBI" id="CHEBI:17775"/>
        <dbReference type="ChEBI" id="CHEBI:18072"/>
        <dbReference type="EC" id="1.7.3.3"/>
    </reaction>
</comment>
<dbReference type="GO" id="GO:0004846">
    <property type="term" value="F:urate oxidase activity"/>
    <property type="evidence" value="ECO:0007669"/>
    <property type="project" value="UniProtKB-EC"/>
</dbReference>
<comment type="similarity">
    <text evidence="2 5 8">Belongs to the uricase family.</text>
</comment>
<feature type="binding site" evidence="7">
    <location>
        <position position="60"/>
    </location>
    <ligand>
        <name>5-hydroxyisourate</name>
        <dbReference type="ChEBI" id="CHEBI:18072"/>
    </ligand>
</feature>
<proteinExistence type="inferred from homology"/>
<comment type="function">
    <text evidence="5 8">Catalyzes the oxidation of uric acid to 5-hydroxyisourate, which is further processed to form (S)-allantoin.</text>
</comment>
<dbReference type="EC" id="1.7.3.3" evidence="5 8"/>
<dbReference type="UniPathway" id="UPA00394">
    <property type="reaction ID" value="UER00650"/>
</dbReference>
<dbReference type="GO" id="GO:0005777">
    <property type="term" value="C:peroxisome"/>
    <property type="evidence" value="ECO:0007669"/>
    <property type="project" value="UniProtKB-SubCell"/>
</dbReference>
<name>A0A2P6TQE7_CHLSO</name>
<feature type="binding site" evidence="7">
    <location>
        <position position="256"/>
    </location>
    <ligand>
        <name>O2</name>
        <dbReference type="ChEBI" id="CHEBI:15379"/>
    </ligand>
</feature>
<sequence>MAQSQAQLAAHQHGKSRVRLGRVWRVGNVHHFVEFNVATMLESDMEHAFLTDSNRGMTATDTQKNSVYYVAKQLGARPCSPEEFGLALARHFVDSYPDTVWKAKVSVEMMPWRRLDVNGQPHDHGYVWQGSEIRTAYVTADSKGKVEITAGLKDLKVLKTTQSGYSGFLHDKFTTLPDVGDRIVATSVTANWRYSRPPASYDAAYATVRQALTAAFYGPPRGGVFSPSVQFTLYQMGKAAIDRVPEVESVFLNMPNLHFIPCVPVTTKSFDNDVYVATSEPHGNIEAVVTRAAAAPHCRL</sequence>
<feature type="binding site" evidence="7">
    <location>
        <position position="256"/>
    </location>
    <ligand>
        <name>urate</name>
        <dbReference type="ChEBI" id="CHEBI:17775"/>
    </ligand>
</feature>
<keyword evidence="10" id="KW-1185">Reference proteome</keyword>
<dbReference type="PRINTS" id="PR00093">
    <property type="entry name" value="URICASE"/>
</dbReference>
<evidence type="ECO:0000313" key="9">
    <source>
        <dbReference type="EMBL" id="PRW56232.1"/>
    </source>
</evidence>
<evidence type="ECO:0000256" key="3">
    <source>
        <dbReference type="ARBA" id="ARBA00022631"/>
    </source>
</evidence>
<evidence type="ECO:0000256" key="4">
    <source>
        <dbReference type="ARBA" id="ARBA00023002"/>
    </source>
</evidence>
<evidence type="ECO:0000256" key="6">
    <source>
        <dbReference type="PIRSR" id="PIRSR000241-1"/>
    </source>
</evidence>
<dbReference type="GO" id="GO:0019628">
    <property type="term" value="P:urate catabolic process"/>
    <property type="evidence" value="ECO:0007669"/>
    <property type="project" value="UniProtKB-UniPathway"/>
</dbReference>
<protein>
    <recommendedName>
        <fullName evidence="5 8">Uricase</fullName>
        <ecNumber evidence="5 8">1.7.3.3</ecNumber>
    </recommendedName>
    <alternativeName>
        <fullName evidence="5">Urate oxidase</fullName>
    </alternativeName>
</protein>
<feature type="active site" description="Charge relay system" evidence="6">
    <location>
        <position position="60"/>
    </location>
</feature>
<feature type="binding site" evidence="7">
    <location>
        <position position="61"/>
    </location>
    <ligand>
        <name>urate</name>
        <dbReference type="ChEBI" id="CHEBI:17775"/>
    </ligand>
</feature>
<evidence type="ECO:0000256" key="2">
    <source>
        <dbReference type="ARBA" id="ARBA00009760"/>
    </source>
</evidence>
<dbReference type="Pfam" id="PF01014">
    <property type="entry name" value="Uricase"/>
    <property type="match status" value="2"/>
</dbReference>
<comment type="caution">
    <text evidence="9">The sequence shown here is derived from an EMBL/GenBank/DDBJ whole genome shotgun (WGS) entry which is preliminary data.</text>
</comment>
<evidence type="ECO:0000256" key="1">
    <source>
        <dbReference type="ARBA" id="ARBA00004831"/>
    </source>
</evidence>
<accession>A0A2P6TQE7</accession>
<organism evidence="9 10">
    <name type="scientific">Chlorella sorokiniana</name>
    <name type="common">Freshwater green alga</name>
    <dbReference type="NCBI Taxonomy" id="3076"/>
    <lineage>
        <taxon>Eukaryota</taxon>
        <taxon>Viridiplantae</taxon>
        <taxon>Chlorophyta</taxon>
        <taxon>core chlorophytes</taxon>
        <taxon>Trebouxiophyceae</taxon>
        <taxon>Chlorellales</taxon>
        <taxon>Chlorellaceae</taxon>
        <taxon>Chlorella clade</taxon>
        <taxon>Chlorella</taxon>
    </lineage>
</organism>
<feature type="active site" description="Charge relay system" evidence="6">
    <location>
        <position position="15"/>
    </location>
</feature>
<keyword evidence="4 5" id="KW-0560">Oxidoreductase</keyword>
<feature type="binding site" evidence="7">
    <location>
        <position position="61"/>
    </location>
    <ligand>
        <name>5-hydroxyisourate</name>
        <dbReference type="ChEBI" id="CHEBI:18072"/>
    </ligand>
</feature>
<keyword evidence="3 5" id="KW-0659">Purine metabolism</keyword>
<feature type="binding site" evidence="7">
    <location>
        <position position="256"/>
    </location>
    <ligand>
        <name>5-hydroxyisourate</name>
        <dbReference type="ChEBI" id="CHEBI:18072"/>
    </ligand>
</feature>
<comment type="subcellular location">
    <subcellularLocation>
        <location evidence="5">Peroxisome</location>
    </subcellularLocation>
</comment>
<feature type="binding site" evidence="7">
    <location>
        <position position="230"/>
    </location>
    <ligand>
        <name>urate</name>
        <dbReference type="ChEBI" id="CHEBI:17775"/>
    </ligand>
</feature>
<evidence type="ECO:0000256" key="7">
    <source>
        <dbReference type="PIRSR" id="PIRSR000241-2"/>
    </source>
</evidence>
<dbReference type="PIRSF" id="PIRSF000241">
    <property type="entry name" value="Urate_oxidase"/>
    <property type="match status" value="1"/>
</dbReference>
<evidence type="ECO:0000313" key="10">
    <source>
        <dbReference type="Proteomes" id="UP000239899"/>
    </source>
</evidence>
<evidence type="ECO:0000256" key="8">
    <source>
        <dbReference type="RuleBase" id="RU004455"/>
    </source>
</evidence>
<evidence type="ECO:0000256" key="5">
    <source>
        <dbReference type="PIRNR" id="PIRNR000241"/>
    </source>
</evidence>
<dbReference type="AlphaFoldDB" id="A0A2P6TQE7"/>
<dbReference type="EMBL" id="LHPG02000009">
    <property type="protein sequence ID" value="PRW56232.1"/>
    <property type="molecule type" value="Genomic_DNA"/>
</dbReference>
<gene>
    <name evidence="9" type="ORF">C2E21_5067</name>
</gene>
<reference evidence="9 10" key="1">
    <citation type="journal article" date="2018" name="Plant J.">
        <title>Genome sequences of Chlorella sorokiniana UTEX 1602 and Micractinium conductrix SAG 241.80: implications to maltose excretion by a green alga.</title>
        <authorList>
            <person name="Arriola M.B."/>
            <person name="Velmurugan N."/>
            <person name="Zhang Y."/>
            <person name="Plunkett M.H."/>
            <person name="Hondzo H."/>
            <person name="Barney B.M."/>
        </authorList>
    </citation>
    <scope>NUCLEOTIDE SEQUENCE [LARGE SCALE GENOMIC DNA]</scope>
    <source>
        <strain evidence="10">UTEX 1602</strain>
    </source>
</reference>
<feature type="binding site" evidence="7">
    <location>
        <position position="229"/>
    </location>
    <ligand>
        <name>urate</name>
        <dbReference type="ChEBI" id="CHEBI:17775"/>
    </ligand>
</feature>
<feature type="binding site" evidence="7">
    <location>
        <position position="182"/>
    </location>
    <ligand>
        <name>urate</name>
        <dbReference type="ChEBI" id="CHEBI:17775"/>
    </ligand>
</feature>
<feature type="binding site" evidence="7">
    <location>
        <position position="182"/>
    </location>
    <ligand>
        <name>5-hydroxyisourate</name>
        <dbReference type="ChEBI" id="CHEBI:18072"/>
    </ligand>
</feature>
<dbReference type="Gene3D" id="3.10.270.10">
    <property type="entry name" value="Urate Oxidase"/>
    <property type="match status" value="1"/>
</dbReference>
<dbReference type="STRING" id="3076.A0A2P6TQE7"/>
<comment type="pathway">
    <text evidence="1 5">Purine metabolism; urate degradation; (S)-allantoin from urate: step 1/3.</text>
</comment>
<feature type="binding site" evidence="7">
    <location>
        <position position="230"/>
    </location>
    <ligand>
        <name>5-hydroxyisourate</name>
        <dbReference type="ChEBI" id="CHEBI:18072"/>
    </ligand>
</feature>
<feature type="active site" description="Charge relay system" evidence="6">
    <location>
        <position position="258"/>
    </location>
</feature>
<dbReference type="PANTHER" id="PTHR42874">
    <property type="entry name" value="URICASE"/>
    <property type="match status" value="1"/>
</dbReference>
<dbReference type="OrthoDB" id="9992118at2759"/>
<dbReference type="PANTHER" id="PTHR42874:SF1">
    <property type="entry name" value="URICASE"/>
    <property type="match status" value="1"/>
</dbReference>
<dbReference type="GO" id="GO:0006145">
    <property type="term" value="P:purine nucleobase catabolic process"/>
    <property type="evidence" value="ECO:0007669"/>
    <property type="project" value="TreeGrafter"/>
</dbReference>
<dbReference type="Proteomes" id="UP000239899">
    <property type="component" value="Unassembled WGS sequence"/>
</dbReference>
<keyword evidence="5" id="KW-0576">Peroxisome</keyword>
<dbReference type="NCBIfam" id="TIGR03383">
    <property type="entry name" value="urate_oxi"/>
    <property type="match status" value="1"/>
</dbReference>
<feature type="binding site" evidence="7">
    <location>
        <position position="60"/>
    </location>
    <ligand>
        <name>O2</name>
        <dbReference type="ChEBI" id="CHEBI:15379"/>
    </ligand>
</feature>
<dbReference type="InterPro" id="IPR002042">
    <property type="entry name" value="Uricase"/>
</dbReference>